<protein>
    <recommendedName>
        <fullName evidence="11">Reverse transcriptase</fullName>
    </recommendedName>
</protein>
<dbReference type="CDD" id="cd00303">
    <property type="entry name" value="retropepsin_like"/>
    <property type="match status" value="1"/>
</dbReference>
<dbReference type="InterPro" id="IPR000477">
    <property type="entry name" value="RT_dom"/>
</dbReference>
<keyword evidence="1" id="KW-0808">Transferase</keyword>
<dbReference type="GO" id="GO:0004519">
    <property type="term" value="F:endonuclease activity"/>
    <property type="evidence" value="ECO:0007669"/>
    <property type="project" value="UniProtKB-KW"/>
</dbReference>
<dbReference type="Proteomes" id="UP000717585">
    <property type="component" value="Unassembled WGS sequence"/>
</dbReference>
<dbReference type="Gene3D" id="2.40.70.10">
    <property type="entry name" value="Acid Proteases"/>
    <property type="match status" value="1"/>
</dbReference>
<keyword evidence="5" id="KW-0863">Zinc-finger</keyword>
<dbReference type="InterPro" id="IPR001878">
    <property type="entry name" value="Znf_CCHC"/>
</dbReference>
<evidence type="ECO:0000256" key="3">
    <source>
        <dbReference type="ARBA" id="ARBA00022722"/>
    </source>
</evidence>
<dbReference type="EMBL" id="JAHDYR010000069">
    <property type="protein sequence ID" value="KAG9389674.1"/>
    <property type="molecule type" value="Genomic_DNA"/>
</dbReference>
<dbReference type="Pfam" id="PF13975">
    <property type="entry name" value="gag-asp_proteas"/>
    <property type="match status" value="1"/>
</dbReference>
<comment type="caution">
    <text evidence="9">The sequence shown here is derived from an EMBL/GenBank/DDBJ whole genome shotgun (WGS) entry which is preliminary data.</text>
</comment>
<dbReference type="Gene3D" id="3.30.70.270">
    <property type="match status" value="1"/>
</dbReference>
<dbReference type="GO" id="GO:0003676">
    <property type="term" value="F:nucleic acid binding"/>
    <property type="evidence" value="ECO:0007669"/>
    <property type="project" value="InterPro"/>
</dbReference>
<dbReference type="InterPro" id="IPR043128">
    <property type="entry name" value="Rev_trsase/Diguanyl_cyclase"/>
</dbReference>
<dbReference type="AlphaFoldDB" id="A0A8J6AXG2"/>
<dbReference type="PROSITE" id="PS50158">
    <property type="entry name" value="ZF_CCHC"/>
    <property type="match status" value="1"/>
</dbReference>
<dbReference type="PANTHER" id="PTHR37984:SF5">
    <property type="entry name" value="PROTEIN NYNRIN-LIKE"/>
    <property type="match status" value="1"/>
</dbReference>
<keyword evidence="10" id="KW-1185">Reference proteome</keyword>
<name>A0A8J6AXG2_9EUKA</name>
<dbReference type="OrthoDB" id="420169at2759"/>
<keyword evidence="2" id="KW-0548">Nucleotidyltransferase</keyword>
<evidence type="ECO:0000256" key="4">
    <source>
        <dbReference type="ARBA" id="ARBA00022759"/>
    </source>
</evidence>
<evidence type="ECO:0000256" key="6">
    <source>
        <dbReference type="SAM" id="MobiDB-lite"/>
    </source>
</evidence>
<evidence type="ECO:0000259" key="7">
    <source>
        <dbReference type="PROSITE" id="PS50158"/>
    </source>
</evidence>
<dbReference type="GO" id="GO:0016779">
    <property type="term" value="F:nucleotidyltransferase activity"/>
    <property type="evidence" value="ECO:0007669"/>
    <property type="project" value="UniProtKB-KW"/>
</dbReference>
<gene>
    <name evidence="9" type="ORF">J8273_8974</name>
</gene>
<keyword evidence="4" id="KW-0378">Hydrolase</keyword>
<feature type="domain" description="CCHC-type" evidence="7">
    <location>
        <begin position="231"/>
        <end position="246"/>
    </location>
</feature>
<dbReference type="Gene3D" id="3.10.10.10">
    <property type="entry name" value="HIV Type 1 Reverse Transcriptase, subunit A, domain 1"/>
    <property type="match status" value="1"/>
</dbReference>
<accession>A0A8J6AXG2</accession>
<evidence type="ECO:0008006" key="11">
    <source>
        <dbReference type="Google" id="ProtNLM"/>
    </source>
</evidence>
<evidence type="ECO:0000256" key="1">
    <source>
        <dbReference type="ARBA" id="ARBA00022679"/>
    </source>
</evidence>
<keyword evidence="5" id="KW-0479">Metal-binding</keyword>
<keyword evidence="5" id="KW-0862">Zinc</keyword>
<dbReference type="SUPFAM" id="SSF56672">
    <property type="entry name" value="DNA/RNA polymerases"/>
    <property type="match status" value="1"/>
</dbReference>
<dbReference type="InterPro" id="IPR021109">
    <property type="entry name" value="Peptidase_aspartic_dom_sf"/>
</dbReference>
<evidence type="ECO:0000259" key="8">
    <source>
        <dbReference type="PROSITE" id="PS50878"/>
    </source>
</evidence>
<reference evidence="9" key="1">
    <citation type="submission" date="2021-05" db="EMBL/GenBank/DDBJ databases">
        <title>A free-living protist that lacks canonical eukaryotic 1 DNA replication and segregation systems.</title>
        <authorList>
            <person name="Salas-Leiva D.E."/>
            <person name="Tromer E.C."/>
            <person name="Curtis B.A."/>
            <person name="Jerlstrom-Hultqvist J."/>
            <person name="Kolisko M."/>
            <person name="Yi Z."/>
            <person name="Salas-Leiva J.S."/>
            <person name="Gallot-Lavallee L."/>
            <person name="Kops G.J.P.L."/>
            <person name="Archibald J.M."/>
            <person name="Simpson A.G.B."/>
            <person name="Roger A.J."/>
        </authorList>
    </citation>
    <scope>NUCLEOTIDE SEQUENCE</scope>
    <source>
        <strain evidence="9">BICM</strain>
    </source>
</reference>
<dbReference type="SUPFAM" id="SSF50630">
    <property type="entry name" value="Acid proteases"/>
    <property type="match status" value="1"/>
</dbReference>
<sequence length="684" mass="75326">MDYQTISAPFLNDIRSETAFCSFNDKFEAYSAQVPDDRALSVRMLISSRVLRLIRLRIDNFDDLPDENVLSAIYSAFFAPKSTQAVLSKLEATAMSSTTASNSALLAYLDRFDRVEDLCSTYLPDEKTLRRTFIRGLSPDSLRRRVKASEPETLADAKRAAFQEVETLAEAKRTIAEFGQPEVPRPQATRPPPSFHPTRPHATAAPAPHFPSNKPDNHKPAGTPAKPQPVCHGCGLSGHLRPDCPNKSKPGFFATGRRTTPISLKMATSGPVMRLSTNVRAFAPVGSPDPQSTDRVDALVDTGASSSFISPVLAKSLGLVMIPDELKISTANGIATSAHRTLLDIKVNRSPHSVGGTISAHVLNTGEPLILGFDVIQTFNLLAPPATEPQDLGEVTPLDEDGQIELDENVAALAREFEDIFGPIPREPAKVQPMEIAVTDETPTHVPPRRLSPAMTEVIDREVEALLEAGIIHLSESAYSAPCFVVPKTNGEHRMVVDYRLLNSVSRDFRFPLQNIKSILSRLNGSKYFTTLDLRSGYHQFPLDAIAVPRTAFATHNGLYEFVRVPFGLKNAPSYFQRGMMRILAPLLGRGVECYLDDVIVHASTIEGHNSLLHQVFELVRAHNLRLKLSKCVFLRTELEFVGHTVCSQGISISSWRKGSPRLNDRSVKPLRAAKLLRSRELLP</sequence>
<organism evidence="9 10">
    <name type="scientific">Carpediemonas membranifera</name>
    <dbReference type="NCBI Taxonomy" id="201153"/>
    <lineage>
        <taxon>Eukaryota</taxon>
        <taxon>Metamonada</taxon>
        <taxon>Carpediemonas-like organisms</taxon>
        <taxon>Carpediemonas</taxon>
    </lineage>
</organism>
<dbReference type="Pfam" id="PF00078">
    <property type="entry name" value="RVT_1"/>
    <property type="match status" value="1"/>
</dbReference>
<evidence type="ECO:0000313" key="10">
    <source>
        <dbReference type="Proteomes" id="UP000717585"/>
    </source>
</evidence>
<evidence type="ECO:0000313" key="9">
    <source>
        <dbReference type="EMBL" id="KAG9389674.1"/>
    </source>
</evidence>
<keyword evidence="4" id="KW-0255">Endonuclease</keyword>
<dbReference type="PANTHER" id="PTHR37984">
    <property type="entry name" value="PROTEIN CBG26694"/>
    <property type="match status" value="1"/>
</dbReference>
<evidence type="ECO:0000256" key="2">
    <source>
        <dbReference type="ARBA" id="ARBA00022695"/>
    </source>
</evidence>
<feature type="domain" description="Reverse transcriptase" evidence="8">
    <location>
        <begin position="467"/>
        <end position="646"/>
    </location>
</feature>
<dbReference type="PROSITE" id="PS50878">
    <property type="entry name" value="RT_POL"/>
    <property type="match status" value="1"/>
</dbReference>
<proteinExistence type="predicted"/>
<dbReference type="CDD" id="cd01647">
    <property type="entry name" value="RT_LTR"/>
    <property type="match status" value="1"/>
</dbReference>
<evidence type="ECO:0000256" key="5">
    <source>
        <dbReference type="PROSITE-ProRule" id="PRU00047"/>
    </source>
</evidence>
<dbReference type="GO" id="GO:0008270">
    <property type="term" value="F:zinc ion binding"/>
    <property type="evidence" value="ECO:0007669"/>
    <property type="project" value="UniProtKB-KW"/>
</dbReference>
<dbReference type="InterPro" id="IPR050951">
    <property type="entry name" value="Retrovirus_Pol_polyprotein"/>
</dbReference>
<keyword evidence="3" id="KW-0540">Nuclease</keyword>
<dbReference type="InterPro" id="IPR043502">
    <property type="entry name" value="DNA/RNA_pol_sf"/>
</dbReference>
<feature type="compositionally biased region" description="Low complexity" evidence="6">
    <location>
        <begin position="196"/>
        <end position="211"/>
    </location>
</feature>
<feature type="region of interest" description="Disordered" evidence="6">
    <location>
        <begin position="176"/>
        <end position="226"/>
    </location>
</feature>